<feature type="compositionally biased region" description="Low complexity" evidence="1">
    <location>
        <begin position="661"/>
        <end position="682"/>
    </location>
</feature>
<dbReference type="SMART" id="SM00128">
    <property type="entry name" value="IPPc"/>
    <property type="match status" value="1"/>
</dbReference>
<keyword evidence="3" id="KW-0378">Hydrolase</keyword>
<evidence type="ECO:0000259" key="2">
    <source>
        <dbReference type="SMART" id="SM00128"/>
    </source>
</evidence>
<reference evidence="3 4" key="1">
    <citation type="journal article" date="2016" name="Genome Biol. Evol.">
        <title>Divergent and convergent evolution of fungal pathogenicity.</title>
        <authorList>
            <person name="Shang Y."/>
            <person name="Xiao G."/>
            <person name="Zheng P."/>
            <person name="Cen K."/>
            <person name="Zhan S."/>
            <person name="Wang C."/>
        </authorList>
    </citation>
    <scope>NUCLEOTIDE SEQUENCE [LARGE SCALE GENOMIC DNA]</scope>
    <source>
        <strain evidence="3 4">RCEF 264</strain>
    </source>
</reference>
<feature type="compositionally biased region" description="Pro residues" evidence="1">
    <location>
        <begin position="257"/>
        <end position="266"/>
    </location>
</feature>
<dbReference type="InterPro" id="IPR015943">
    <property type="entry name" value="WD40/YVTN_repeat-like_dom_sf"/>
</dbReference>
<dbReference type="Pfam" id="PF22669">
    <property type="entry name" value="Exo_endo_phos2"/>
    <property type="match status" value="2"/>
</dbReference>
<dbReference type="GO" id="GO:0046856">
    <property type="term" value="P:phosphatidylinositol dephosphorylation"/>
    <property type="evidence" value="ECO:0007669"/>
    <property type="project" value="InterPro"/>
</dbReference>
<dbReference type="STRING" id="1081102.A0A167YY31"/>
<dbReference type="Proteomes" id="UP000076874">
    <property type="component" value="Unassembled WGS sequence"/>
</dbReference>
<feature type="compositionally biased region" description="Polar residues" evidence="1">
    <location>
        <begin position="553"/>
        <end position="572"/>
    </location>
</feature>
<feature type="region of interest" description="Disordered" evidence="1">
    <location>
        <begin position="1"/>
        <end position="201"/>
    </location>
</feature>
<feature type="compositionally biased region" description="Low complexity" evidence="1">
    <location>
        <begin position="524"/>
        <end position="552"/>
    </location>
</feature>
<dbReference type="GO" id="GO:0004439">
    <property type="term" value="F:phosphatidylinositol-4,5-bisphosphate 5-phosphatase activity"/>
    <property type="evidence" value="ECO:0007669"/>
    <property type="project" value="TreeGrafter"/>
</dbReference>
<feature type="compositionally biased region" description="Polar residues" evidence="1">
    <location>
        <begin position="352"/>
        <end position="362"/>
    </location>
</feature>
<keyword evidence="3" id="KW-0255">Endonuclease</keyword>
<keyword evidence="4" id="KW-1185">Reference proteome</keyword>
<dbReference type="InterPro" id="IPR046985">
    <property type="entry name" value="IP5"/>
</dbReference>
<feature type="region of interest" description="Disordered" evidence="1">
    <location>
        <begin position="219"/>
        <end position="598"/>
    </location>
</feature>
<dbReference type="PANTHER" id="PTHR11200:SF240">
    <property type="entry name" value="INOSITOL POLYPHOSPHATE 5-PHOSPHATASE C9G1.10C-RELATED"/>
    <property type="match status" value="1"/>
</dbReference>
<feature type="compositionally biased region" description="Low complexity" evidence="1">
    <location>
        <begin position="573"/>
        <end position="587"/>
    </location>
</feature>
<feature type="compositionally biased region" description="Gly residues" evidence="1">
    <location>
        <begin position="642"/>
        <end position="660"/>
    </location>
</feature>
<evidence type="ECO:0000313" key="4">
    <source>
        <dbReference type="Proteomes" id="UP000076874"/>
    </source>
</evidence>
<dbReference type="SUPFAM" id="SSF50998">
    <property type="entry name" value="Quinoprotein alcohol dehydrogenase-like"/>
    <property type="match status" value="1"/>
</dbReference>
<proteinExistence type="predicted"/>
<dbReference type="EMBL" id="AZHD01000002">
    <property type="protein sequence ID" value="OAA66836.1"/>
    <property type="molecule type" value="Genomic_DNA"/>
</dbReference>
<organism evidence="3 4">
    <name type="scientific">Niveomyces insectorum RCEF 264</name>
    <dbReference type="NCBI Taxonomy" id="1081102"/>
    <lineage>
        <taxon>Eukaryota</taxon>
        <taxon>Fungi</taxon>
        <taxon>Dikarya</taxon>
        <taxon>Ascomycota</taxon>
        <taxon>Pezizomycotina</taxon>
        <taxon>Sordariomycetes</taxon>
        <taxon>Hypocreomycetidae</taxon>
        <taxon>Hypocreales</taxon>
        <taxon>Cordycipitaceae</taxon>
        <taxon>Niveomyces</taxon>
    </lineage>
</organism>
<dbReference type="InterPro" id="IPR000300">
    <property type="entry name" value="IPPc"/>
</dbReference>
<evidence type="ECO:0000256" key="1">
    <source>
        <dbReference type="SAM" id="MobiDB-lite"/>
    </source>
</evidence>
<name>A0A167YY31_9HYPO</name>
<protein>
    <submittedName>
        <fullName evidence="3">Endonuclease/exonuclease/phosphatase</fullName>
    </submittedName>
</protein>
<dbReference type="Gene3D" id="3.60.10.10">
    <property type="entry name" value="Endonuclease/exonuclease/phosphatase"/>
    <property type="match status" value="2"/>
</dbReference>
<feature type="region of interest" description="Disordered" evidence="1">
    <location>
        <begin position="629"/>
        <end position="682"/>
    </location>
</feature>
<feature type="compositionally biased region" description="Low complexity" evidence="1">
    <location>
        <begin position="500"/>
        <end position="514"/>
    </location>
</feature>
<gene>
    <name evidence="3" type="ORF">SPI_01412</name>
</gene>
<keyword evidence="3" id="KW-0269">Exonuclease</keyword>
<feature type="domain" description="Inositol polyphosphate-related phosphatase" evidence="2">
    <location>
        <begin position="1045"/>
        <end position="1307"/>
    </location>
</feature>
<feature type="compositionally biased region" description="Low complexity" evidence="1">
    <location>
        <begin position="99"/>
        <end position="152"/>
    </location>
</feature>
<dbReference type="GO" id="GO:0004527">
    <property type="term" value="F:exonuclease activity"/>
    <property type="evidence" value="ECO:0007669"/>
    <property type="project" value="UniProtKB-KW"/>
</dbReference>
<keyword evidence="3" id="KW-0540">Nuclease</keyword>
<comment type="caution">
    <text evidence="3">The sequence shown here is derived from an EMBL/GenBank/DDBJ whole genome shotgun (WGS) entry which is preliminary data.</text>
</comment>
<dbReference type="Gene3D" id="2.130.10.10">
    <property type="entry name" value="YVTN repeat-like/Quinoprotein amine dehydrogenase"/>
    <property type="match status" value="1"/>
</dbReference>
<dbReference type="SUPFAM" id="SSF56219">
    <property type="entry name" value="DNase I-like"/>
    <property type="match status" value="1"/>
</dbReference>
<feature type="compositionally biased region" description="Pro residues" evidence="1">
    <location>
        <begin position="375"/>
        <end position="384"/>
    </location>
</feature>
<evidence type="ECO:0000313" key="3">
    <source>
        <dbReference type="EMBL" id="OAA66836.1"/>
    </source>
</evidence>
<dbReference type="InterPro" id="IPR011047">
    <property type="entry name" value="Quinoprotein_ADH-like_sf"/>
</dbReference>
<accession>A0A167YY31</accession>
<feature type="compositionally biased region" description="Pro residues" evidence="1">
    <location>
        <begin position="167"/>
        <end position="181"/>
    </location>
</feature>
<feature type="compositionally biased region" description="Basic and acidic residues" evidence="1">
    <location>
        <begin position="267"/>
        <end position="279"/>
    </location>
</feature>
<dbReference type="InterPro" id="IPR036691">
    <property type="entry name" value="Endo/exonu/phosph_ase_sf"/>
</dbReference>
<sequence length="1376" mass="146671">MDPSEENGPDGSSIKPVSSLRARFENMSKPSDAFSPHPSPLPFVPGSRPISPAPKPDKFREQPPTPGTAGSSHHNKPPPPPVAPATAPASKPRPRDPVSTFASSSQVSLASSGATTANADSHTAAAATSTTSTTATAVTTTSITPSSNTTSSHVGHSPALRPSNRLGPPPPLSPRPIPPPSLLVQPPHSPPKGRVGNTVASLGGVDASSYFLNPDAVAKAPLTPSASPRLPTVPSRPHTPTFAATLDMRRSPRLSPSQPPSPPPPRRSAELKRERDQKEQQPPPQQQREFRAAPPPVNRAEKPKIPSQHLAHSPGGGGGAGASPVSPFLGAGESGYSPPGGLRSSLAEKRASYTNSPYSSADNLLIHDHHDELPPSLPARPRPPQQQQLPPQLDRTMSVPPLPSSSRPKLTPSAFEPPPVHHAVVTQRSLEREQKMAGNGAATPRGLLSPQTTGADEARPPPLPTRPHGNVAADNNTVQPPQSQPQPPPPPPPPVRNQIPATTTAISTTVITTTRPPPHPPRPNAGVLNGASNSSSSSNSNGHSTTAGNGNTVGTSPGYQIPSMSTKRVVSNPTTTTISQQQQQQQQFPPPPMRTQHVRSMTVDRVSNKIPNDFRKSMVLPTIGAGSGFASSGTSTPTEGSGFRGATGAGLGAGSTGSGNGSAATSTTDTTSESALSSSTTKAAATDSKAALVFPDASNINRRPPYAKQGVPEITTRYETRHMDVCGQRLVTTGTFTRVWSLQDGDILMSLSHGESIKATAVVFKPGAHADDEGMRVWIGNSAGELMEADIATQSLVASRPNAHNRHEIVRLYRHFNELWSLCDGGALYVWGPVDDGAGAAVPSLAGNQHQSFRVPRGHTFSMVVGDELWYATGKELRVFLPTLDGKAPFQVLMRALCQENAGDISAGTVLLSDLDTVYFGHTDGKVSLYSRTDYTCVGLVSLGSYKINSLASAGGYVWAGYTTGRVCVYDTRGTPWVVKKEWAAHDSNPVVKLLADRAGAYELDQLRVVSLGADNVLRLWDGFLQDDWLEAALQSRDTAYCDFDTVRVQVLTWNAGAATPGSLRYAEDDARFMQDLLQAGGGGSSGGSGGPHPDILVFGFQELVDLEDKTATAKRILKPKKRSEGAGADGQEKRMSHQYRDWRDFLVRCLDDFMDGELYHLLQTAHMVGLFTCVFVKADLRDRIGQLATAEVKRGMGGLHGNKGAVVVRFLVDDTSLCFVNCHLAAGQSQAAHRHQDLAAILDTAALPAERDVPARLDRPAWCDRLLYRGGPAQRVQQLDYVRHEVRVSDHRPVTGRFAFTVKRVDPARRAAAWAACQQGLEAHKAALVREENMYYLTSIVGYDAPTTQTLIRDRAARRTTTMKATTRSPAHYGE</sequence>
<dbReference type="PANTHER" id="PTHR11200">
    <property type="entry name" value="INOSITOL 5-PHOSPHATASE"/>
    <property type="match status" value="1"/>
</dbReference>
<dbReference type="GO" id="GO:0004519">
    <property type="term" value="F:endonuclease activity"/>
    <property type="evidence" value="ECO:0007669"/>
    <property type="project" value="UniProtKB-KW"/>
</dbReference>
<feature type="compositionally biased region" description="Low complexity" evidence="1">
    <location>
        <begin position="629"/>
        <end position="641"/>
    </location>
</feature>
<feature type="compositionally biased region" description="Pro residues" evidence="1">
    <location>
        <begin position="482"/>
        <end position="495"/>
    </location>
</feature>
<dbReference type="OrthoDB" id="2248459at2759"/>